<keyword evidence="3" id="KW-1185">Reference proteome</keyword>
<feature type="domain" description="YjiS-like" evidence="1">
    <location>
        <begin position="29"/>
        <end position="52"/>
    </location>
</feature>
<name>A0ABY1P662_9RHOB</name>
<reference evidence="2 3" key="1">
    <citation type="submission" date="2017-05" db="EMBL/GenBank/DDBJ databases">
        <authorList>
            <person name="Varghese N."/>
            <person name="Submissions S."/>
        </authorList>
    </citation>
    <scope>NUCLEOTIDE SEQUENCE [LARGE SCALE GENOMIC DNA]</scope>
    <source>
        <strain evidence="2 3">DSM 29734</strain>
    </source>
</reference>
<dbReference type="EMBL" id="FXTY01000005">
    <property type="protein sequence ID" value="SMP25797.1"/>
    <property type="molecule type" value="Genomic_DNA"/>
</dbReference>
<evidence type="ECO:0000259" key="1">
    <source>
        <dbReference type="Pfam" id="PF06568"/>
    </source>
</evidence>
<organism evidence="2 3">
    <name type="scientific">Shimia sagamensis</name>
    <dbReference type="NCBI Taxonomy" id="1566352"/>
    <lineage>
        <taxon>Bacteria</taxon>
        <taxon>Pseudomonadati</taxon>
        <taxon>Pseudomonadota</taxon>
        <taxon>Alphaproteobacteria</taxon>
        <taxon>Rhodobacterales</taxon>
        <taxon>Roseobacteraceae</taxon>
    </lineage>
</organism>
<evidence type="ECO:0000313" key="2">
    <source>
        <dbReference type="EMBL" id="SMP25797.1"/>
    </source>
</evidence>
<gene>
    <name evidence="2" type="ORF">SAMN06265373_105161</name>
</gene>
<dbReference type="InterPro" id="IPR009506">
    <property type="entry name" value="YjiS-like"/>
</dbReference>
<dbReference type="Pfam" id="PF06568">
    <property type="entry name" value="YjiS-like"/>
    <property type="match status" value="1"/>
</dbReference>
<evidence type="ECO:0000313" key="3">
    <source>
        <dbReference type="Proteomes" id="UP001157961"/>
    </source>
</evidence>
<dbReference type="RefSeq" id="WP_283426577.1">
    <property type="nucleotide sequence ID" value="NZ_FXTY01000005.1"/>
</dbReference>
<proteinExistence type="predicted"/>
<dbReference type="Proteomes" id="UP001157961">
    <property type="component" value="Unassembled WGS sequence"/>
</dbReference>
<protein>
    <recommendedName>
        <fullName evidence="1">YjiS-like domain-containing protein</fullName>
    </recommendedName>
</protein>
<accession>A0ABY1P662</accession>
<sequence>MAFITTSSASSRGSKFSLSRLTQAFAVLRQRRQLSQLDATALRDMGLTQTDVDCELSRSAWDVPAHWRG</sequence>
<comment type="caution">
    <text evidence="2">The sequence shown here is derived from an EMBL/GenBank/DDBJ whole genome shotgun (WGS) entry which is preliminary data.</text>
</comment>